<dbReference type="STRING" id="29364.SAMN04487772_14311"/>
<evidence type="ECO:0000313" key="3">
    <source>
        <dbReference type="Proteomes" id="UP000199800"/>
    </source>
</evidence>
<sequence>MAGKDIKKLQEFLSEAGAYFLATMDGDQPRVRPFGTALLFEDKIYMLTAKGKAVSKQLAENPKFEIAAMDKTGRWVRVSGVLVEDNRVEVQEALLEAYPNLKAMYKAGDANTHALYLSDVKAVIYSFTGEPEVLDI</sequence>
<dbReference type="AlphaFoldDB" id="A0A1I0G159"/>
<dbReference type="Gene3D" id="2.30.110.10">
    <property type="entry name" value="Electron Transport, Fmn-binding Protein, Chain A"/>
    <property type="match status" value="1"/>
</dbReference>
<accession>A0A1I0G159</accession>
<dbReference type="Pfam" id="PF01243">
    <property type="entry name" value="PNPOx_N"/>
    <property type="match status" value="1"/>
</dbReference>
<keyword evidence="3" id="KW-1185">Reference proteome</keyword>
<organism evidence="2 3">
    <name type="scientific">[Clostridium] polysaccharolyticum</name>
    <dbReference type="NCBI Taxonomy" id="29364"/>
    <lineage>
        <taxon>Bacteria</taxon>
        <taxon>Bacillati</taxon>
        <taxon>Bacillota</taxon>
        <taxon>Clostridia</taxon>
        <taxon>Lachnospirales</taxon>
        <taxon>Lachnospiraceae</taxon>
    </lineage>
</organism>
<dbReference type="InterPro" id="IPR011576">
    <property type="entry name" value="Pyridox_Oxase_N"/>
</dbReference>
<evidence type="ECO:0000259" key="1">
    <source>
        <dbReference type="Pfam" id="PF01243"/>
    </source>
</evidence>
<name>A0A1I0G159_9FIRM</name>
<gene>
    <name evidence="2" type="ORF">SAMN04487772_14311</name>
</gene>
<feature type="domain" description="Pyridoxamine 5'-phosphate oxidase N-terminal" evidence="1">
    <location>
        <begin position="7"/>
        <end position="83"/>
    </location>
</feature>
<dbReference type="InterPro" id="IPR012349">
    <property type="entry name" value="Split_barrel_FMN-bd"/>
</dbReference>
<proteinExistence type="predicted"/>
<dbReference type="EMBL" id="FOHN01000043">
    <property type="protein sequence ID" value="SET64304.1"/>
    <property type="molecule type" value="Genomic_DNA"/>
</dbReference>
<reference evidence="2 3" key="1">
    <citation type="submission" date="2016-10" db="EMBL/GenBank/DDBJ databases">
        <authorList>
            <person name="de Groot N.N."/>
        </authorList>
    </citation>
    <scope>NUCLEOTIDE SEQUENCE [LARGE SCALE GENOMIC DNA]</scope>
    <source>
        <strain evidence="2 3">DSM 1801</strain>
    </source>
</reference>
<dbReference type="RefSeq" id="WP_330387319.1">
    <property type="nucleotide sequence ID" value="NZ_FOHN01000043.1"/>
</dbReference>
<dbReference type="Proteomes" id="UP000199800">
    <property type="component" value="Unassembled WGS sequence"/>
</dbReference>
<evidence type="ECO:0000313" key="2">
    <source>
        <dbReference type="EMBL" id="SET64304.1"/>
    </source>
</evidence>
<dbReference type="SUPFAM" id="SSF50475">
    <property type="entry name" value="FMN-binding split barrel"/>
    <property type="match status" value="1"/>
</dbReference>
<protein>
    <submittedName>
        <fullName evidence="2">Uncharacterized protein, pyridoxamine 5'-phosphate oxidase (PNPOx-like) family</fullName>
    </submittedName>
</protein>